<organism evidence="1 2">
    <name type="scientific">Neorickettsia helminthoeca str. Oregon</name>
    <dbReference type="NCBI Taxonomy" id="1286528"/>
    <lineage>
        <taxon>Bacteria</taxon>
        <taxon>Pseudomonadati</taxon>
        <taxon>Pseudomonadota</taxon>
        <taxon>Alphaproteobacteria</taxon>
        <taxon>Rickettsiales</taxon>
        <taxon>Anaplasmataceae</taxon>
        <taxon>Neorickettsia</taxon>
    </lineage>
</organism>
<sequence>MNVKASNENGEDLGRKWGVTAVPTVRVFGREITPGKGLLEILGSKSKETIQALLDQHKGTSTE</sequence>
<dbReference type="Proteomes" id="UP000023755">
    <property type="component" value="Chromosome"/>
</dbReference>
<proteinExistence type="predicted"/>
<reference evidence="1 2" key="1">
    <citation type="submission" date="2014-03" db="EMBL/GenBank/DDBJ databases">
        <title>Sequencing and Comparison of Genomes and Transcriptome Profiles of Human Ehrlichiosis Agents.</title>
        <authorList>
            <person name="Lin M."/>
            <person name="Daugherty S.C."/>
            <person name="Nagaraj S."/>
            <person name="Cheng Z."/>
            <person name="Xiong Q."/>
            <person name="Lin F.-Y."/>
            <person name="Sengamalay N."/>
            <person name="Ott S."/>
            <person name="Godinez A."/>
            <person name="Tallon L.J."/>
            <person name="Sadzewicz L."/>
            <person name="Fraser C.M."/>
            <person name="Dunning Hotopp J.C."/>
            <person name="Rikihisa Y."/>
        </authorList>
    </citation>
    <scope>NUCLEOTIDE SEQUENCE [LARGE SCALE GENOMIC DNA]</scope>
    <source>
        <strain evidence="1 2">Oregon</strain>
    </source>
</reference>
<keyword evidence="2" id="KW-1185">Reference proteome</keyword>
<dbReference type="STRING" id="1286528.NHE_0209"/>
<name>X5H391_9RICK</name>
<dbReference type="SUPFAM" id="SSF52833">
    <property type="entry name" value="Thioredoxin-like"/>
    <property type="match status" value="1"/>
</dbReference>
<protein>
    <submittedName>
        <fullName evidence="1">Putative thioredoxin</fullName>
    </submittedName>
</protein>
<dbReference type="HOGENOM" id="CLU_2881268_0_0_5"/>
<dbReference type="InterPro" id="IPR036249">
    <property type="entry name" value="Thioredoxin-like_sf"/>
</dbReference>
<dbReference type="KEGG" id="nhm:NHE_0209"/>
<evidence type="ECO:0000313" key="2">
    <source>
        <dbReference type="Proteomes" id="UP000023755"/>
    </source>
</evidence>
<dbReference type="AlphaFoldDB" id="X5H391"/>
<gene>
    <name evidence="1" type="ORF">NHE_0209</name>
</gene>
<accession>X5H391</accession>
<dbReference type="EMBL" id="CP007481">
    <property type="protein sequence ID" value="AHX11173.1"/>
    <property type="molecule type" value="Genomic_DNA"/>
</dbReference>
<evidence type="ECO:0000313" key="1">
    <source>
        <dbReference type="EMBL" id="AHX11173.1"/>
    </source>
</evidence>